<sequence>MLRGSKEEAAPSNVTMPASSSSSTTTSQSSPELIKQNCIGFSDHSTFDISRVCKDDRKSTLNHKATELRLGLPGSESPERNADTCLELDEKPLFPLHPSNESEHSSQDAVISGYRRGFSDAMDGFMQFINSSMPPVKERRPPVKSFRKNSLALPSKSTEQVEGAKAAAGTTLFVKVSMDGAPYLRKVNLLKYAAYKELSHAVRKMFGCFTPEYELTYEDKDGDWMLVGDIPWEIFIGTCRRLRIMKSSDAIV</sequence>
<comment type="function">
    <text evidence="8">Aux/IAA proteins are short-lived transcriptional factors that function as repressors of early auxin response genes at low auxin concentrations.</text>
</comment>
<dbReference type="PANTHER" id="PTHR31734">
    <property type="entry name" value="AUXIN-RESPONSIVE PROTEIN IAA17"/>
    <property type="match status" value="1"/>
</dbReference>
<dbReference type="InterPro" id="IPR003311">
    <property type="entry name" value="AUX_IAA"/>
</dbReference>
<comment type="subcellular location">
    <subcellularLocation>
        <location evidence="1 8">Nucleus</location>
    </subcellularLocation>
</comment>
<dbReference type="AlphaFoldDB" id="A0A6P8C394"/>
<dbReference type="Gene3D" id="3.10.20.90">
    <property type="entry name" value="Phosphatidylinositol 3-kinase Catalytic Subunit, Chain A, domain 1"/>
    <property type="match status" value="1"/>
</dbReference>
<dbReference type="PANTHER" id="PTHR31734:SF104">
    <property type="entry name" value="AUXIN-INDUCED PROTEIN"/>
    <property type="match status" value="1"/>
</dbReference>
<dbReference type="GeneID" id="116191975"/>
<gene>
    <name evidence="12" type="primary">LOC116191975</name>
</gene>
<keyword evidence="7 8" id="KW-0927">Auxin signaling pathway</keyword>
<keyword evidence="4 8" id="KW-0805">Transcription regulation</keyword>
<evidence type="ECO:0000256" key="6">
    <source>
        <dbReference type="ARBA" id="ARBA00023242"/>
    </source>
</evidence>
<evidence type="ECO:0000256" key="9">
    <source>
        <dbReference type="SAM" id="MobiDB-lite"/>
    </source>
</evidence>
<proteinExistence type="inferred from homology"/>
<evidence type="ECO:0000256" key="8">
    <source>
        <dbReference type="RuleBase" id="RU004549"/>
    </source>
</evidence>
<evidence type="ECO:0000259" key="10">
    <source>
        <dbReference type="PROSITE" id="PS51745"/>
    </source>
</evidence>
<dbReference type="Proteomes" id="UP000515151">
    <property type="component" value="Unplaced"/>
</dbReference>
<accession>A0A6P8C394</accession>
<feature type="domain" description="PB1" evidence="10">
    <location>
        <begin position="171"/>
        <end position="247"/>
    </location>
</feature>
<evidence type="ECO:0000256" key="7">
    <source>
        <dbReference type="ARBA" id="ARBA00023294"/>
    </source>
</evidence>
<comment type="similarity">
    <text evidence="2 8">Belongs to the Aux/IAA family.</text>
</comment>
<dbReference type="GO" id="GO:0006355">
    <property type="term" value="P:regulation of DNA-templated transcription"/>
    <property type="evidence" value="ECO:0007669"/>
    <property type="project" value="InterPro"/>
</dbReference>
<evidence type="ECO:0000256" key="1">
    <source>
        <dbReference type="ARBA" id="ARBA00004123"/>
    </source>
</evidence>
<keyword evidence="3 8" id="KW-0678">Repressor</keyword>
<dbReference type="PROSITE" id="PS51745">
    <property type="entry name" value="PB1"/>
    <property type="match status" value="1"/>
</dbReference>
<dbReference type="SUPFAM" id="SSF54277">
    <property type="entry name" value="CAD &amp; PB1 domains"/>
    <property type="match status" value="1"/>
</dbReference>
<dbReference type="InterPro" id="IPR053793">
    <property type="entry name" value="PB1-like"/>
</dbReference>
<keyword evidence="11" id="KW-1185">Reference proteome</keyword>
<dbReference type="InterPro" id="IPR033389">
    <property type="entry name" value="AUX/IAA_dom"/>
</dbReference>
<evidence type="ECO:0000256" key="3">
    <source>
        <dbReference type="ARBA" id="ARBA00022491"/>
    </source>
</evidence>
<dbReference type="RefSeq" id="XP_031376211.1">
    <property type="nucleotide sequence ID" value="XM_031520351.1"/>
</dbReference>
<evidence type="ECO:0000313" key="11">
    <source>
        <dbReference type="Proteomes" id="UP000515151"/>
    </source>
</evidence>
<dbReference type="GO" id="GO:0005634">
    <property type="term" value="C:nucleus"/>
    <property type="evidence" value="ECO:0007669"/>
    <property type="project" value="UniProtKB-SubCell"/>
</dbReference>
<protein>
    <recommendedName>
        <fullName evidence="8">Auxin-responsive protein</fullName>
    </recommendedName>
</protein>
<evidence type="ECO:0000256" key="5">
    <source>
        <dbReference type="ARBA" id="ARBA00023163"/>
    </source>
</evidence>
<feature type="compositionally biased region" description="Low complexity" evidence="9">
    <location>
        <begin position="19"/>
        <end position="30"/>
    </location>
</feature>
<dbReference type="Pfam" id="PF02309">
    <property type="entry name" value="AUX_IAA"/>
    <property type="match status" value="2"/>
</dbReference>
<keyword evidence="6 8" id="KW-0539">Nucleus</keyword>
<keyword evidence="5 8" id="KW-0804">Transcription</keyword>
<feature type="region of interest" description="Disordered" evidence="9">
    <location>
        <begin position="1"/>
        <end position="32"/>
    </location>
</feature>
<dbReference type="GO" id="GO:0009734">
    <property type="term" value="P:auxin-activated signaling pathway"/>
    <property type="evidence" value="ECO:0007669"/>
    <property type="project" value="UniProtKB-UniRule"/>
</dbReference>
<evidence type="ECO:0000313" key="12">
    <source>
        <dbReference type="RefSeq" id="XP_031376211.1"/>
    </source>
</evidence>
<organism evidence="11 12">
    <name type="scientific">Punica granatum</name>
    <name type="common">Pomegranate</name>
    <dbReference type="NCBI Taxonomy" id="22663"/>
    <lineage>
        <taxon>Eukaryota</taxon>
        <taxon>Viridiplantae</taxon>
        <taxon>Streptophyta</taxon>
        <taxon>Embryophyta</taxon>
        <taxon>Tracheophyta</taxon>
        <taxon>Spermatophyta</taxon>
        <taxon>Magnoliopsida</taxon>
        <taxon>eudicotyledons</taxon>
        <taxon>Gunneridae</taxon>
        <taxon>Pentapetalae</taxon>
        <taxon>rosids</taxon>
        <taxon>malvids</taxon>
        <taxon>Myrtales</taxon>
        <taxon>Lythraceae</taxon>
        <taxon>Punica</taxon>
    </lineage>
</organism>
<evidence type="ECO:0000256" key="4">
    <source>
        <dbReference type="ARBA" id="ARBA00023015"/>
    </source>
</evidence>
<evidence type="ECO:0000256" key="2">
    <source>
        <dbReference type="ARBA" id="ARBA00006728"/>
    </source>
</evidence>
<comment type="subunit">
    <text evidence="8">Homodimers and heterodimers.</text>
</comment>
<name>A0A6P8C394_PUNGR</name>
<reference evidence="11" key="1">
    <citation type="journal article" date="2020" name="Plant Biotechnol. J.">
        <title>The pomegranate (Punica granatum L.) draft genome dissects genetic divergence between soft- and hard-seeded cultivars.</title>
        <authorList>
            <person name="Luo X."/>
            <person name="Li H."/>
            <person name="Wu Z."/>
            <person name="Yao W."/>
            <person name="Zhao P."/>
            <person name="Cao D."/>
            <person name="Yu H."/>
            <person name="Li K."/>
            <person name="Poudel K."/>
            <person name="Zhao D."/>
            <person name="Zhang F."/>
            <person name="Xia X."/>
            <person name="Chen L."/>
            <person name="Wang Q."/>
            <person name="Jing D."/>
            <person name="Cao S."/>
        </authorList>
    </citation>
    <scope>NUCLEOTIDE SEQUENCE [LARGE SCALE GENOMIC DNA]</scope>
    <source>
        <strain evidence="11">cv. Tunisia</strain>
    </source>
</reference>
<reference evidence="12" key="2">
    <citation type="submission" date="2025-08" db="UniProtKB">
        <authorList>
            <consortium name="RefSeq"/>
        </authorList>
    </citation>
    <scope>IDENTIFICATION</scope>
    <source>
        <tissue evidence="12">Leaf</tissue>
    </source>
</reference>